<organism evidence="4 5">
    <name type="scientific">Azospirillum thermophilum</name>
    <dbReference type="NCBI Taxonomy" id="2202148"/>
    <lineage>
        <taxon>Bacteria</taxon>
        <taxon>Pseudomonadati</taxon>
        <taxon>Pseudomonadota</taxon>
        <taxon>Alphaproteobacteria</taxon>
        <taxon>Rhodospirillales</taxon>
        <taxon>Azospirillaceae</taxon>
        <taxon>Azospirillum</taxon>
    </lineage>
</organism>
<dbReference type="NCBIfam" id="TIGR04557">
    <property type="entry name" value="fuse_rel_SoxYZ"/>
    <property type="match status" value="1"/>
</dbReference>
<evidence type="ECO:0000313" key="5">
    <source>
        <dbReference type="Proteomes" id="UP000245629"/>
    </source>
</evidence>
<evidence type="ECO:0000313" key="4">
    <source>
        <dbReference type="EMBL" id="AWK89342.1"/>
    </source>
</evidence>
<sequence length="268" mass="28373">MAKRSGVGVALLLLLCGGAAGAAAASPEEERWELLHDMYYSGRTVEEAGPVLTIEAPKRAGDAALVPVRVASSPEGGVQVTALHLIIDNNPIPRAAVFRFPDSGPHAIETRVRVDAYTNVTAIAETADGRLLKTTRFVKAAGGCSAPALKNAEAALGRLGRMKLNLPEAMTAGQPVTAQLLISHPNYTGMQFDQVNRYVIPAHYVKSIAIRYNGAPVLEVESDISLSEDPSIHFTLVPEKSGTLEVTAEDTKGAVFRQSWPVHAASGS</sequence>
<evidence type="ECO:0000259" key="2">
    <source>
        <dbReference type="Pfam" id="PF08770"/>
    </source>
</evidence>
<dbReference type="InterPro" id="IPR032711">
    <property type="entry name" value="SoxY"/>
</dbReference>
<accession>A0A2S2CXU5</accession>
<dbReference type="KEGG" id="azz:DEW08_25190"/>
<geneLocation type="plasmid" evidence="4 5">
    <name>unnamed2</name>
</geneLocation>
<dbReference type="Pfam" id="PF08770">
    <property type="entry name" value="SoxZ"/>
    <property type="match status" value="1"/>
</dbReference>
<reference evidence="5" key="1">
    <citation type="submission" date="2018-05" db="EMBL/GenBank/DDBJ databases">
        <title>Azospirillum thermophila sp. nov., a novel isolated from hot spring.</title>
        <authorList>
            <person name="Zhao Z."/>
        </authorList>
    </citation>
    <scope>NUCLEOTIDE SEQUENCE [LARGE SCALE GENOMIC DNA]</scope>
    <source>
        <strain evidence="5">CFH 70021</strain>
        <plasmid evidence="5">unnamed2</plasmid>
    </source>
</reference>
<keyword evidence="4" id="KW-0614">Plasmid</keyword>
<evidence type="ECO:0000259" key="3">
    <source>
        <dbReference type="Pfam" id="PF13501"/>
    </source>
</evidence>
<feature type="domain" description="Ig-like SoxY" evidence="3">
    <location>
        <begin position="40"/>
        <end position="144"/>
    </location>
</feature>
<dbReference type="OrthoDB" id="8538315at2"/>
<protein>
    <submittedName>
        <fullName evidence="4">Quinoprotein dehydrogenase-associated SoxYZ-like carrier</fullName>
    </submittedName>
</protein>
<keyword evidence="1" id="KW-0732">Signal</keyword>
<evidence type="ECO:0000256" key="1">
    <source>
        <dbReference type="SAM" id="SignalP"/>
    </source>
</evidence>
<dbReference type="EMBL" id="CP029357">
    <property type="protein sequence ID" value="AWK89342.1"/>
    <property type="molecule type" value="Genomic_DNA"/>
</dbReference>
<proteinExistence type="predicted"/>
<dbReference type="InterPro" id="IPR014880">
    <property type="entry name" value="SoxZ_dom"/>
</dbReference>
<feature type="domain" description="Sulphur oxidation protein SoxZ" evidence="2">
    <location>
        <begin position="167"/>
        <end position="259"/>
    </location>
</feature>
<gene>
    <name evidence="4" type="ORF">DEW08_25190</name>
</gene>
<name>A0A2S2CXU5_9PROT</name>
<dbReference type="Proteomes" id="UP000245629">
    <property type="component" value="Plasmid unnamed2"/>
</dbReference>
<dbReference type="SUPFAM" id="SSF81296">
    <property type="entry name" value="E set domains"/>
    <property type="match status" value="1"/>
</dbReference>
<dbReference type="Pfam" id="PF13501">
    <property type="entry name" value="SoxY"/>
    <property type="match status" value="1"/>
</dbReference>
<dbReference type="InterPro" id="IPR030831">
    <property type="entry name" value="Fuse-rel_SoxYZ"/>
</dbReference>
<dbReference type="InterPro" id="IPR038162">
    <property type="entry name" value="SoxY_sf"/>
</dbReference>
<feature type="signal peptide" evidence="1">
    <location>
        <begin position="1"/>
        <end position="22"/>
    </location>
</feature>
<dbReference type="InterPro" id="IPR014756">
    <property type="entry name" value="Ig_E-set"/>
</dbReference>
<dbReference type="InterPro" id="IPR013783">
    <property type="entry name" value="Ig-like_fold"/>
</dbReference>
<dbReference type="AlphaFoldDB" id="A0A2S2CXU5"/>
<feature type="chain" id="PRO_5015546207" evidence="1">
    <location>
        <begin position="23"/>
        <end position="268"/>
    </location>
</feature>
<dbReference type="Gene3D" id="2.60.40.2470">
    <property type="entry name" value="SoxY domain"/>
    <property type="match status" value="1"/>
</dbReference>
<dbReference type="RefSeq" id="WP_109332535.1">
    <property type="nucleotide sequence ID" value="NZ_CP029357.1"/>
</dbReference>
<keyword evidence="5" id="KW-1185">Reference proteome</keyword>
<dbReference type="Gene3D" id="2.60.40.10">
    <property type="entry name" value="Immunoglobulins"/>
    <property type="match status" value="1"/>
</dbReference>